<evidence type="ECO:0000313" key="2">
    <source>
        <dbReference type="EMBL" id="SUO95718.1"/>
    </source>
</evidence>
<dbReference type="RefSeq" id="WP_072576023.1">
    <property type="nucleotide sequence ID" value="NZ_LWHB01000044.1"/>
</dbReference>
<dbReference type="SUPFAM" id="SSF55729">
    <property type="entry name" value="Acyl-CoA N-acyltransferases (Nat)"/>
    <property type="match status" value="1"/>
</dbReference>
<dbReference type="EC" id="2.3.1.183" evidence="2"/>
<dbReference type="InterPro" id="IPR016181">
    <property type="entry name" value="Acyl_CoA_acyltransferase"/>
</dbReference>
<dbReference type="InterPro" id="IPR000182">
    <property type="entry name" value="GNAT_dom"/>
</dbReference>
<protein>
    <submittedName>
        <fullName evidence="2">Phosphinothricin N-acetyltransferase</fullName>
        <ecNumber evidence="2">2.3.1.183</ecNumber>
    </submittedName>
</protein>
<accession>A0A380MTX2</accession>
<organism evidence="2 3">
    <name type="scientific">Suttonella ornithocola</name>
    <dbReference type="NCBI Taxonomy" id="279832"/>
    <lineage>
        <taxon>Bacteria</taxon>
        <taxon>Pseudomonadati</taxon>
        <taxon>Pseudomonadota</taxon>
        <taxon>Gammaproteobacteria</taxon>
        <taxon>Cardiobacteriales</taxon>
        <taxon>Cardiobacteriaceae</taxon>
        <taxon>Suttonella</taxon>
    </lineage>
</organism>
<dbReference type="AlphaFoldDB" id="A0A380MTX2"/>
<sequence>MTYQIRSYQPEDAAAIAEIFAYYVCHTTISFAETAPDAAQTAALAEDIRALSPYFVAELEGEVMGYAYAKPWGKMAGFARTYESTIYLRHSRDKALCKGMGEALYKALIEGIAAQSKVRSLYGVVVADNLPSHRLHEKLGFTKAAVLTDIGYKQGQWLDLWYWRYDFY</sequence>
<proteinExistence type="predicted"/>
<gene>
    <name evidence="2" type="primary">pat</name>
    <name evidence="2" type="ORF">NCTC13337_01550</name>
</gene>
<dbReference type="PANTHER" id="PTHR43072">
    <property type="entry name" value="N-ACETYLTRANSFERASE"/>
    <property type="match status" value="1"/>
</dbReference>
<dbReference type="OrthoDB" id="5459937at2"/>
<keyword evidence="2" id="KW-0012">Acyltransferase</keyword>
<dbReference type="Gene3D" id="3.40.630.30">
    <property type="match status" value="1"/>
</dbReference>
<dbReference type="Pfam" id="PF13420">
    <property type="entry name" value="Acetyltransf_4"/>
    <property type="match status" value="1"/>
</dbReference>
<name>A0A380MTX2_9GAMM</name>
<evidence type="ECO:0000313" key="3">
    <source>
        <dbReference type="Proteomes" id="UP000254601"/>
    </source>
</evidence>
<dbReference type="Proteomes" id="UP000254601">
    <property type="component" value="Unassembled WGS sequence"/>
</dbReference>
<reference evidence="2 3" key="1">
    <citation type="submission" date="2018-06" db="EMBL/GenBank/DDBJ databases">
        <authorList>
            <consortium name="Pathogen Informatics"/>
            <person name="Doyle S."/>
        </authorList>
    </citation>
    <scope>NUCLEOTIDE SEQUENCE [LARGE SCALE GENOMIC DNA]</scope>
    <source>
        <strain evidence="2 3">NCTC13337</strain>
    </source>
</reference>
<keyword evidence="2" id="KW-0808">Transferase</keyword>
<dbReference type="EMBL" id="UHIC01000001">
    <property type="protein sequence ID" value="SUO95718.1"/>
    <property type="molecule type" value="Genomic_DNA"/>
</dbReference>
<evidence type="ECO:0000259" key="1">
    <source>
        <dbReference type="PROSITE" id="PS51186"/>
    </source>
</evidence>
<dbReference type="PROSITE" id="PS51186">
    <property type="entry name" value="GNAT"/>
    <property type="match status" value="1"/>
</dbReference>
<feature type="domain" description="N-acetyltransferase" evidence="1">
    <location>
        <begin position="3"/>
        <end position="168"/>
    </location>
</feature>
<keyword evidence="3" id="KW-1185">Reference proteome</keyword>
<dbReference type="GO" id="GO:0102971">
    <property type="term" value="F:phosphinothricin N-acetyltransferase activity"/>
    <property type="evidence" value="ECO:0007669"/>
    <property type="project" value="UniProtKB-EC"/>
</dbReference>
<dbReference type="PANTHER" id="PTHR43072:SF8">
    <property type="entry name" value="ACYLTRANSFERASE FABY-RELATED"/>
    <property type="match status" value="1"/>
</dbReference>